<dbReference type="Pfam" id="PF02195">
    <property type="entry name" value="ParB_N"/>
    <property type="match status" value="1"/>
</dbReference>
<gene>
    <name evidence="3" type="ORF">FYJ75_06465</name>
</gene>
<dbReference type="InterPro" id="IPR050336">
    <property type="entry name" value="Chromosome_partition/occlusion"/>
</dbReference>
<dbReference type="InterPro" id="IPR003115">
    <property type="entry name" value="ParB_N"/>
</dbReference>
<dbReference type="NCBIfam" id="TIGR00180">
    <property type="entry name" value="parB_part"/>
    <property type="match status" value="1"/>
</dbReference>
<comment type="similarity">
    <text evidence="1">Belongs to the ParB family.</text>
</comment>
<sequence length="305" mass="35203">MEKIKNVSIIELHNFRNHPFKVETNVELCELMKSIEKEGVLVPLLVRTNPYGDGYEVVSGHRRKEAAKWAGKTEVPVVVRELDDDQAVVAMVDSNLHRENLKPSEKAFAYRMKLEAMKHQGKKLTTNNDDMTLAQVEPMSADMETVDIVSNVMRSNERLARQAGESVAQIKRYIRLTYLIPKILDMVDDGKIAFTIAVELSYLKEEEQYELHAVMDLEQCTPSLSQANRLKRLSQSGKLDMDAIYSVLEEEKPNQREQIKIRADVLADYFPDDFTPKQKVELIEKLVKEWHEKQVYRNETKQPGR</sequence>
<proteinExistence type="inferred from homology"/>
<evidence type="ECO:0000256" key="1">
    <source>
        <dbReference type="ARBA" id="ARBA00006295"/>
    </source>
</evidence>
<keyword evidence="4" id="KW-1185">Reference proteome</keyword>
<dbReference type="GO" id="GO:0003677">
    <property type="term" value="F:DNA binding"/>
    <property type="evidence" value="ECO:0007669"/>
    <property type="project" value="InterPro"/>
</dbReference>
<dbReference type="CDD" id="cd16407">
    <property type="entry name" value="ParB_N_like"/>
    <property type="match status" value="1"/>
</dbReference>
<dbReference type="PANTHER" id="PTHR33375:SF7">
    <property type="entry name" value="CHROMOSOME 2-PARTITIONING PROTEIN PARB-RELATED"/>
    <property type="match status" value="1"/>
</dbReference>
<dbReference type="Gene3D" id="3.90.1530.30">
    <property type="match status" value="1"/>
</dbReference>
<dbReference type="SUPFAM" id="SSF110849">
    <property type="entry name" value="ParB/Sulfiredoxin"/>
    <property type="match status" value="1"/>
</dbReference>
<evidence type="ECO:0000259" key="2">
    <source>
        <dbReference type="SMART" id="SM00470"/>
    </source>
</evidence>
<dbReference type="RefSeq" id="WP_154429652.1">
    <property type="nucleotide sequence ID" value="NZ_VUNI01000008.1"/>
</dbReference>
<dbReference type="InterPro" id="IPR036086">
    <property type="entry name" value="ParB/Sulfiredoxin_sf"/>
</dbReference>
<reference evidence="3 4" key="1">
    <citation type="submission" date="2019-08" db="EMBL/GenBank/DDBJ databases">
        <title>In-depth cultivation of the pig gut microbiome towards novel bacterial diversity and tailored functional studies.</title>
        <authorList>
            <person name="Wylensek D."/>
            <person name="Hitch T.C.A."/>
            <person name="Clavel T."/>
        </authorList>
    </citation>
    <scope>NUCLEOTIDE SEQUENCE [LARGE SCALE GENOMIC DNA]</scope>
    <source>
        <strain evidence="3 4">MUC/MUC-530-WT-4D</strain>
    </source>
</reference>
<feature type="domain" description="ParB-like N-terminal" evidence="2">
    <location>
        <begin position="8"/>
        <end position="96"/>
    </location>
</feature>
<dbReference type="Gene3D" id="1.10.10.2830">
    <property type="match status" value="1"/>
</dbReference>
<dbReference type="Proteomes" id="UP000474024">
    <property type="component" value="Unassembled WGS sequence"/>
</dbReference>
<protein>
    <submittedName>
        <fullName evidence="3">ParB/RepB/Spo0J family partition protein</fullName>
    </submittedName>
</protein>
<evidence type="ECO:0000313" key="4">
    <source>
        <dbReference type="Proteomes" id="UP000474024"/>
    </source>
</evidence>
<name>A0A6L5YQD4_9FIRM</name>
<dbReference type="InterPro" id="IPR004437">
    <property type="entry name" value="ParB/RepB/Spo0J"/>
</dbReference>
<dbReference type="SMART" id="SM00470">
    <property type="entry name" value="ParB"/>
    <property type="match status" value="1"/>
</dbReference>
<organism evidence="3 4">
    <name type="scientific">Roseburia porci</name>
    <dbReference type="NCBI Taxonomy" id="2605790"/>
    <lineage>
        <taxon>Bacteria</taxon>
        <taxon>Bacillati</taxon>
        <taxon>Bacillota</taxon>
        <taxon>Clostridia</taxon>
        <taxon>Lachnospirales</taxon>
        <taxon>Lachnospiraceae</taxon>
        <taxon>Roseburia</taxon>
    </lineage>
</organism>
<accession>A0A6L5YQD4</accession>
<dbReference type="PANTHER" id="PTHR33375">
    <property type="entry name" value="CHROMOSOME-PARTITIONING PROTEIN PARB-RELATED"/>
    <property type="match status" value="1"/>
</dbReference>
<dbReference type="GO" id="GO:0007059">
    <property type="term" value="P:chromosome segregation"/>
    <property type="evidence" value="ECO:0007669"/>
    <property type="project" value="TreeGrafter"/>
</dbReference>
<dbReference type="AlphaFoldDB" id="A0A6L5YQD4"/>
<evidence type="ECO:0000313" key="3">
    <source>
        <dbReference type="EMBL" id="MST74684.1"/>
    </source>
</evidence>
<dbReference type="GO" id="GO:0005694">
    <property type="term" value="C:chromosome"/>
    <property type="evidence" value="ECO:0007669"/>
    <property type="project" value="TreeGrafter"/>
</dbReference>
<dbReference type="EMBL" id="VUNI01000008">
    <property type="protein sequence ID" value="MST74684.1"/>
    <property type="molecule type" value="Genomic_DNA"/>
</dbReference>
<comment type="caution">
    <text evidence="3">The sequence shown here is derived from an EMBL/GenBank/DDBJ whole genome shotgun (WGS) entry which is preliminary data.</text>
</comment>